<reference evidence="6 7" key="1">
    <citation type="submission" date="2020-02" db="EMBL/GenBank/DDBJ databases">
        <title>A chromosome-scale genome assembly of the black bullhead catfish (Ameiurus melas).</title>
        <authorList>
            <person name="Wen M."/>
            <person name="Zham M."/>
            <person name="Cabau C."/>
            <person name="Klopp C."/>
            <person name="Donnadieu C."/>
            <person name="Roques C."/>
            <person name="Bouchez O."/>
            <person name="Lampietro C."/>
            <person name="Jouanno E."/>
            <person name="Herpin A."/>
            <person name="Louis A."/>
            <person name="Berthelot C."/>
            <person name="Parey E."/>
            <person name="Roest-Crollius H."/>
            <person name="Braasch I."/>
            <person name="Postlethwait J."/>
            <person name="Robinson-Rechavi M."/>
            <person name="Echchiki A."/>
            <person name="Begum T."/>
            <person name="Montfort J."/>
            <person name="Schartl M."/>
            <person name="Bobe J."/>
            <person name="Guiguen Y."/>
        </authorList>
    </citation>
    <scope>NUCLEOTIDE SEQUENCE [LARGE SCALE GENOMIC DNA]</scope>
    <source>
        <strain evidence="6">M_S1</strain>
        <tissue evidence="6">Blood</tissue>
    </source>
</reference>
<dbReference type="AlphaFoldDB" id="A0A7J6A7U5"/>
<dbReference type="Pfam" id="PF15176">
    <property type="entry name" value="LRR19-TM"/>
    <property type="match status" value="1"/>
</dbReference>
<dbReference type="Proteomes" id="UP000593565">
    <property type="component" value="Unassembled WGS sequence"/>
</dbReference>
<dbReference type="SMART" id="SM00369">
    <property type="entry name" value="LRR_TYP"/>
    <property type="match status" value="3"/>
</dbReference>
<keyword evidence="2" id="KW-0677">Repeat</keyword>
<feature type="compositionally biased region" description="Acidic residues" evidence="3">
    <location>
        <begin position="328"/>
        <end position="347"/>
    </location>
</feature>
<accession>A0A7J6A7U5</accession>
<dbReference type="PANTHER" id="PTHR31450">
    <property type="entry name" value="LEUCINE-RICH REPEAT-CONTAINING PROTEIN 19 LRRC19 FAMILY MEMBER"/>
    <property type="match status" value="1"/>
</dbReference>
<evidence type="ECO:0000256" key="1">
    <source>
        <dbReference type="ARBA" id="ARBA00022614"/>
    </source>
</evidence>
<dbReference type="SUPFAM" id="SSF52058">
    <property type="entry name" value="L domain-like"/>
    <property type="match status" value="1"/>
</dbReference>
<keyword evidence="4" id="KW-0812">Transmembrane</keyword>
<keyword evidence="4" id="KW-0472">Membrane</keyword>
<evidence type="ECO:0000313" key="7">
    <source>
        <dbReference type="Proteomes" id="UP000593565"/>
    </source>
</evidence>
<evidence type="ECO:0000256" key="4">
    <source>
        <dbReference type="SAM" id="Phobius"/>
    </source>
</evidence>
<evidence type="ECO:0000256" key="2">
    <source>
        <dbReference type="ARBA" id="ARBA00022737"/>
    </source>
</evidence>
<dbReference type="InterPro" id="IPR032675">
    <property type="entry name" value="LRR_dom_sf"/>
</dbReference>
<evidence type="ECO:0000256" key="3">
    <source>
        <dbReference type="SAM" id="MobiDB-lite"/>
    </source>
</evidence>
<organism evidence="6 7">
    <name type="scientific">Ameiurus melas</name>
    <name type="common">Black bullhead</name>
    <name type="synonym">Silurus melas</name>
    <dbReference type="NCBI Taxonomy" id="219545"/>
    <lineage>
        <taxon>Eukaryota</taxon>
        <taxon>Metazoa</taxon>
        <taxon>Chordata</taxon>
        <taxon>Craniata</taxon>
        <taxon>Vertebrata</taxon>
        <taxon>Euteleostomi</taxon>
        <taxon>Actinopterygii</taxon>
        <taxon>Neopterygii</taxon>
        <taxon>Teleostei</taxon>
        <taxon>Ostariophysi</taxon>
        <taxon>Siluriformes</taxon>
        <taxon>Ictaluridae</taxon>
        <taxon>Ameiurus</taxon>
    </lineage>
</organism>
<dbReference type="InterPro" id="IPR003591">
    <property type="entry name" value="Leu-rich_rpt_typical-subtyp"/>
</dbReference>
<protein>
    <recommendedName>
        <fullName evidence="8">Type III endosome membrane protein TEMP</fullName>
    </recommendedName>
</protein>
<evidence type="ECO:0008006" key="8">
    <source>
        <dbReference type="Google" id="ProtNLM"/>
    </source>
</evidence>
<dbReference type="EMBL" id="JAAGNN010000016">
    <property type="protein sequence ID" value="KAF4078905.1"/>
    <property type="molecule type" value="Genomic_DNA"/>
</dbReference>
<dbReference type="PANTHER" id="PTHR31450:SF3">
    <property type="entry name" value="TYPE III ENDOSOME MEMBRANE PROTEIN TEMP"/>
    <property type="match status" value="1"/>
</dbReference>
<keyword evidence="7" id="KW-1185">Reference proteome</keyword>
<evidence type="ECO:0000256" key="5">
    <source>
        <dbReference type="SAM" id="SignalP"/>
    </source>
</evidence>
<keyword evidence="1" id="KW-0433">Leucine-rich repeat</keyword>
<feature type="transmembrane region" description="Helical" evidence="4">
    <location>
        <begin position="230"/>
        <end position="249"/>
    </location>
</feature>
<dbReference type="Pfam" id="PF13855">
    <property type="entry name" value="LRR_8"/>
    <property type="match status" value="1"/>
</dbReference>
<name>A0A7J6A7U5_AMEME</name>
<feature type="region of interest" description="Disordered" evidence="3">
    <location>
        <begin position="315"/>
        <end position="347"/>
    </location>
</feature>
<comment type="caution">
    <text evidence="6">The sequence shown here is derived from an EMBL/GenBank/DDBJ whole genome shotgun (WGS) entry which is preliminary data.</text>
</comment>
<keyword evidence="4" id="KW-1133">Transmembrane helix</keyword>
<feature type="compositionally biased region" description="Basic and acidic residues" evidence="3">
    <location>
        <begin position="317"/>
        <end position="327"/>
    </location>
</feature>
<sequence length="347" mass="38591">MCSVAYTLCMLFSLWDSVLCHTLVTVGPCVGDTEKATFDCSRRNLTSVPQQIWPNVTELDFSENHLNLLHTKALKKLRHCDELIKLNLSGNYLPLLVKQHFYHFPSLEILDLSGCKLAAIEPGALLSFPRLQKLFLGNNELQSPMSAVLRGHGWVEVVAHTSNLQTSDRTKEVVQVGANNCRKEKDSSGAFNMATHSLFLRRLLAEGSVAITPNNTTDANEKTSSDSWKYLVAALVTAISVSILIVIGAKCKLLHRYLASYRHSRLSEGDGASQCDPASFEVGFSNRGNIPNSDRVNGGNVEDDDDGFIEDNYIQASERERAAREAEHWDEEEDEDEDEDIEEFSIG</sequence>
<dbReference type="Gene3D" id="3.80.10.10">
    <property type="entry name" value="Ribonuclease Inhibitor"/>
    <property type="match status" value="1"/>
</dbReference>
<keyword evidence="5" id="KW-0732">Signal</keyword>
<gene>
    <name evidence="6" type="ORF">AMELA_G00187040</name>
</gene>
<evidence type="ECO:0000313" key="6">
    <source>
        <dbReference type="EMBL" id="KAF4078905.1"/>
    </source>
</evidence>
<dbReference type="InterPro" id="IPR001611">
    <property type="entry name" value="Leu-rich_rpt"/>
</dbReference>
<feature type="signal peptide" evidence="5">
    <location>
        <begin position="1"/>
        <end position="20"/>
    </location>
</feature>
<proteinExistence type="predicted"/>
<feature type="chain" id="PRO_5029503258" description="Type III endosome membrane protein TEMP" evidence="5">
    <location>
        <begin position="21"/>
        <end position="347"/>
    </location>
</feature>